<dbReference type="HAMAP" id="MF_00974">
    <property type="entry name" value="DNA_primase_DnaG"/>
    <property type="match status" value="1"/>
</dbReference>
<dbReference type="PANTHER" id="PTHR30313">
    <property type="entry name" value="DNA PRIMASE"/>
    <property type="match status" value="1"/>
</dbReference>
<dbReference type="EMBL" id="NGJU01000003">
    <property type="protein sequence ID" value="RST97195.1"/>
    <property type="molecule type" value="Genomic_DNA"/>
</dbReference>
<dbReference type="InterPro" id="IPR013264">
    <property type="entry name" value="DNAG_N"/>
</dbReference>
<dbReference type="PROSITE" id="PS50880">
    <property type="entry name" value="TOPRIM"/>
    <property type="match status" value="1"/>
</dbReference>
<keyword evidence="1 12" id="KW-0240">DNA-directed RNA polymerase</keyword>
<comment type="caution">
    <text evidence="17">The sequence shown here is derived from an EMBL/GenBank/DDBJ whole genome shotgun (WGS) entry which is preliminary data.</text>
</comment>
<evidence type="ECO:0000256" key="7">
    <source>
        <dbReference type="ARBA" id="ARBA00022771"/>
    </source>
</evidence>
<dbReference type="SMART" id="SM00493">
    <property type="entry name" value="TOPRIM"/>
    <property type="match status" value="1"/>
</dbReference>
<keyword evidence="10 12" id="KW-0238">DNA-binding</keyword>
<evidence type="ECO:0000256" key="14">
    <source>
        <dbReference type="PIRSR" id="PIRSR002811-1"/>
    </source>
</evidence>
<dbReference type="InterPro" id="IPR030846">
    <property type="entry name" value="DnaG_bac"/>
</dbReference>
<dbReference type="PIRSF" id="PIRSF002811">
    <property type="entry name" value="DnaG"/>
    <property type="match status" value="1"/>
</dbReference>
<dbReference type="GO" id="GO:0003677">
    <property type="term" value="F:DNA binding"/>
    <property type="evidence" value="ECO:0007669"/>
    <property type="project" value="UniProtKB-KW"/>
</dbReference>
<name>A0A429ZU51_9ENTE</name>
<dbReference type="GO" id="GO:0006269">
    <property type="term" value="P:DNA replication, synthesis of primer"/>
    <property type="evidence" value="ECO:0007669"/>
    <property type="project" value="UniProtKB-UniRule"/>
</dbReference>
<keyword evidence="2 12" id="KW-0639">Primosome</keyword>
<evidence type="ECO:0000256" key="5">
    <source>
        <dbReference type="ARBA" id="ARBA00022705"/>
    </source>
</evidence>
<evidence type="ECO:0000313" key="18">
    <source>
        <dbReference type="Proteomes" id="UP000287239"/>
    </source>
</evidence>
<evidence type="ECO:0000256" key="3">
    <source>
        <dbReference type="ARBA" id="ARBA00022679"/>
    </source>
</evidence>
<dbReference type="InterPro" id="IPR006295">
    <property type="entry name" value="DNA_primase_DnaG"/>
</dbReference>
<feature type="compositionally biased region" description="Basic and acidic residues" evidence="15">
    <location>
        <begin position="440"/>
        <end position="470"/>
    </location>
</feature>
<keyword evidence="5 12" id="KW-0235">DNA replication</keyword>
<feature type="region of interest" description="Disordered" evidence="15">
    <location>
        <begin position="439"/>
        <end position="470"/>
    </location>
</feature>
<dbReference type="InterPro" id="IPR036977">
    <property type="entry name" value="DNA_primase_Znf_CHC2"/>
</dbReference>
<keyword evidence="7 12" id="KW-0863">Zinc-finger</keyword>
<dbReference type="GO" id="GO:0003899">
    <property type="term" value="F:DNA-directed RNA polymerase activity"/>
    <property type="evidence" value="ECO:0007669"/>
    <property type="project" value="UniProtKB-UniRule"/>
</dbReference>
<dbReference type="GO" id="GO:0008270">
    <property type="term" value="F:zinc ion binding"/>
    <property type="evidence" value="ECO:0007669"/>
    <property type="project" value="UniProtKB-UniRule"/>
</dbReference>
<dbReference type="GO" id="GO:1990077">
    <property type="term" value="C:primosome complex"/>
    <property type="evidence" value="ECO:0007669"/>
    <property type="project" value="UniProtKB-KW"/>
</dbReference>
<keyword evidence="3 12" id="KW-0808">Transferase</keyword>
<keyword evidence="11 12" id="KW-0804">Transcription</keyword>
<comment type="function">
    <text evidence="12 13">RNA polymerase that catalyzes the synthesis of short RNA molecules used as primers for DNA polymerase during DNA replication.</text>
</comment>
<evidence type="ECO:0000313" key="17">
    <source>
        <dbReference type="EMBL" id="RST97195.1"/>
    </source>
</evidence>
<evidence type="ECO:0000256" key="13">
    <source>
        <dbReference type="PIRNR" id="PIRNR002811"/>
    </source>
</evidence>
<dbReference type="PANTHER" id="PTHR30313:SF2">
    <property type="entry name" value="DNA PRIMASE"/>
    <property type="match status" value="1"/>
</dbReference>
<feature type="zinc finger region" description="CHC2-type" evidence="12 14">
    <location>
        <begin position="40"/>
        <end position="64"/>
    </location>
</feature>
<evidence type="ECO:0000256" key="12">
    <source>
        <dbReference type="HAMAP-Rule" id="MF_00974"/>
    </source>
</evidence>
<organism evidence="17 18">
    <name type="scientific">Vagococcus salmoninarum</name>
    <dbReference type="NCBI Taxonomy" id="2739"/>
    <lineage>
        <taxon>Bacteria</taxon>
        <taxon>Bacillati</taxon>
        <taxon>Bacillota</taxon>
        <taxon>Bacilli</taxon>
        <taxon>Lactobacillales</taxon>
        <taxon>Enterococcaceae</taxon>
        <taxon>Vagococcus</taxon>
    </lineage>
</organism>
<dbReference type="InterPro" id="IPR019475">
    <property type="entry name" value="DNA_primase_DnaB-bd"/>
</dbReference>
<sequence length="619" mass="70876">MAQRIPQEVIEEVRRQSNIVDVVGQHVQLKKSGKNYFGLCPFHEERSPSFSVAEDKQMYHCFGCGKGGNVFKFLQEVDGISFPEAVSKVADIAHVAIDFDLSADAGPEASPQQRQNQELIKLHEKASELYHHILLNTQAGAEALTYLEERGLTTELIEEFQIGFAPNERILLQKVFENEQVSDELIESSGLMTQRESGERLDRFYQRIMFPIRNSQGKIIAFSGRVLPTETVDTSRMPKYLNSPETDIFNKRQTLFNFDKAKAVARKDGELLLFEGFMDVIAAWNAGVKSGVASMGTSLTNEQIQMIQRASKSLVFCYDGDSAGIEATNRGLELLSEVSTLDLNIVSFPEGLDPDDYIRKYGADGFVSLVKTGRETRFTFKMNYLKKGKNLQNEQERFNYLQELVKELAKVPSVIEREVYVNQLSQEFGVSVDAIQSEIKGQKQEGRETERANRQRTKPEQRRIEPHQPKEYQVKSLSLGEKAEQMLLYRIMHERAVQGKVSQLKDFSFIRDVYQELYNHFNDYMLTQGSFSAADFVDYLRADYLKETFVKISYIEMSEESSLKEIDDYIVAIQKDRLEAIKQLKISEQREASRLGNKQLEQELAVEIINIQRELKSVR</sequence>
<dbReference type="AlphaFoldDB" id="A0A429ZU51"/>
<comment type="catalytic activity">
    <reaction evidence="12">
        <text>ssDNA + n NTP = ssDNA/pppN(pN)n-1 hybrid + (n-1) diphosphate.</text>
        <dbReference type="EC" id="2.7.7.101"/>
    </reaction>
</comment>
<dbReference type="Pfam" id="PF10410">
    <property type="entry name" value="DnaB_bind"/>
    <property type="match status" value="1"/>
</dbReference>
<dbReference type="Pfam" id="PF13155">
    <property type="entry name" value="Toprim_2"/>
    <property type="match status" value="1"/>
</dbReference>
<evidence type="ECO:0000256" key="6">
    <source>
        <dbReference type="ARBA" id="ARBA00022723"/>
    </source>
</evidence>
<dbReference type="SUPFAM" id="SSF56731">
    <property type="entry name" value="DNA primase core"/>
    <property type="match status" value="1"/>
</dbReference>
<evidence type="ECO:0000256" key="4">
    <source>
        <dbReference type="ARBA" id="ARBA00022695"/>
    </source>
</evidence>
<accession>A0A429ZU51</accession>
<protein>
    <recommendedName>
        <fullName evidence="12 13">DNA primase</fullName>
        <ecNumber evidence="12">2.7.7.101</ecNumber>
    </recommendedName>
</protein>
<comment type="similarity">
    <text evidence="12 13">Belongs to the DnaG primase family.</text>
</comment>
<evidence type="ECO:0000256" key="15">
    <source>
        <dbReference type="SAM" id="MobiDB-lite"/>
    </source>
</evidence>
<dbReference type="CDD" id="cd03364">
    <property type="entry name" value="TOPRIM_DnaG_primases"/>
    <property type="match status" value="1"/>
</dbReference>
<dbReference type="GeneID" id="98567280"/>
<evidence type="ECO:0000256" key="8">
    <source>
        <dbReference type="ARBA" id="ARBA00022833"/>
    </source>
</evidence>
<dbReference type="InterPro" id="IPR050219">
    <property type="entry name" value="DnaG_primase"/>
</dbReference>
<keyword evidence="6 12" id="KW-0479">Metal-binding</keyword>
<comment type="cofactor">
    <cofactor evidence="12 13 14">
        <name>Zn(2+)</name>
        <dbReference type="ChEBI" id="CHEBI:29105"/>
    </cofactor>
    <text evidence="12 13 14">Binds 1 zinc ion per monomer.</text>
</comment>
<dbReference type="GO" id="GO:0000428">
    <property type="term" value="C:DNA-directed RNA polymerase complex"/>
    <property type="evidence" value="ECO:0007669"/>
    <property type="project" value="UniProtKB-KW"/>
</dbReference>
<proteinExistence type="inferred from homology"/>
<dbReference type="InterPro" id="IPR034151">
    <property type="entry name" value="TOPRIM_DnaG_bac"/>
</dbReference>
<dbReference type="Proteomes" id="UP000287239">
    <property type="component" value="Unassembled WGS sequence"/>
</dbReference>
<dbReference type="InterPro" id="IPR002694">
    <property type="entry name" value="Znf_CHC2"/>
</dbReference>
<dbReference type="FunFam" id="3.90.580.10:FF:000001">
    <property type="entry name" value="DNA primase"/>
    <property type="match status" value="1"/>
</dbReference>
<comment type="subunit">
    <text evidence="12">Monomer. Interacts with DnaB.</text>
</comment>
<dbReference type="Pfam" id="PF01807">
    <property type="entry name" value="Zn_ribbon_DnaG"/>
    <property type="match status" value="1"/>
</dbReference>
<dbReference type="InterPro" id="IPR037068">
    <property type="entry name" value="DNA_primase_core_N_sf"/>
</dbReference>
<dbReference type="NCBIfam" id="TIGR01391">
    <property type="entry name" value="dnaG"/>
    <property type="match status" value="1"/>
</dbReference>
<dbReference type="SUPFAM" id="SSF57783">
    <property type="entry name" value="Zinc beta-ribbon"/>
    <property type="match status" value="1"/>
</dbReference>
<dbReference type="OrthoDB" id="9803773at2"/>
<dbReference type="InterPro" id="IPR016136">
    <property type="entry name" value="DNA_helicase_N/primase_C"/>
</dbReference>
<gene>
    <name evidence="12" type="primary">dnaG</name>
    <name evidence="17" type="ORF">CBF35_02790</name>
</gene>
<evidence type="ECO:0000256" key="11">
    <source>
        <dbReference type="ARBA" id="ARBA00023163"/>
    </source>
</evidence>
<dbReference type="Gene3D" id="3.90.580.10">
    <property type="entry name" value="Zinc finger, CHC2-type domain"/>
    <property type="match status" value="1"/>
</dbReference>
<evidence type="ECO:0000259" key="16">
    <source>
        <dbReference type="PROSITE" id="PS50880"/>
    </source>
</evidence>
<comment type="domain">
    <text evidence="12">Contains an N-terminal zinc-binding domain, a central core domain that contains the primase activity, and a C-terminal DnaB-binding domain.</text>
</comment>
<keyword evidence="18" id="KW-1185">Reference proteome</keyword>
<dbReference type="EC" id="2.7.7.101" evidence="12"/>
<dbReference type="FunFam" id="3.90.980.10:FF:000001">
    <property type="entry name" value="DNA primase"/>
    <property type="match status" value="1"/>
</dbReference>
<feature type="domain" description="Toprim" evidence="16">
    <location>
        <begin position="269"/>
        <end position="353"/>
    </location>
</feature>
<dbReference type="GO" id="GO:0005737">
    <property type="term" value="C:cytoplasm"/>
    <property type="evidence" value="ECO:0007669"/>
    <property type="project" value="TreeGrafter"/>
</dbReference>
<reference evidence="17 18" key="1">
    <citation type="submission" date="2017-05" db="EMBL/GenBank/DDBJ databases">
        <title>Vagococcus spp. assemblies.</title>
        <authorList>
            <person name="Gulvik C.A."/>
        </authorList>
    </citation>
    <scope>NUCLEOTIDE SEQUENCE [LARGE SCALE GENOMIC DNA]</scope>
    <source>
        <strain evidence="17 18">NCFB 2777</strain>
    </source>
</reference>
<evidence type="ECO:0000256" key="2">
    <source>
        <dbReference type="ARBA" id="ARBA00022515"/>
    </source>
</evidence>
<keyword evidence="8 12" id="KW-0862">Zinc</keyword>
<dbReference type="RefSeq" id="WP_126778378.1">
    <property type="nucleotide sequence ID" value="NZ_CP177121.1"/>
</dbReference>
<keyword evidence="4 12" id="KW-0548">Nucleotidyltransferase</keyword>
<dbReference type="Pfam" id="PF08275">
    <property type="entry name" value="DNAG_N"/>
    <property type="match status" value="1"/>
</dbReference>
<evidence type="ECO:0000256" key="1">
    <source>
        <dbReference type="ARBA" id="ARBA00022478"/>
    </source>
</evidence>
<dbReference type="Gene3D" id="3.90.980.10">
    <property type="entry name" value="DNA primase, catalytic core, N-terminal domain"/>
    <property type="match status" value="1"/>
</dbReference>
<dbReference type="InterPro" id="IPR006171">
    <property type="entry name" value="TOPRIM_dom"/>
</dbReference>
<dbReference type="SMART" id="SM00400">
    <property type="entry name" value="ZnF_CHCC"/>
    <property type="match status" value="1"/>
</dbReference>
<evidence type="ECO:0000256" key="10">
    <source>
        <dbReference type="ARBA" id="ARBA00023125"/>
    </source>
</evidence>
<keyword evidence="9" id="KW-0460">Magnesium</keyword>
<evidence type="ECO:0000256" key="9">
    <source>
        <dbReference type="ARBA" id="ARBA00022842"/>
    </source>
</evidence>
<dbReference type="Gene3D" id="1.10.860.10">
    <property type="entry name" value="DNAb Helicase, Chain A"/>
    <property type="match status" value="1"/>
</dbReference>
<dbReference type="Gene3D" id="3.40.1360.10">
    <property type="match status" value="1"/>
</dbReference>